<evidence type="ECO:0000313" key="2">
    <source>
        <dbReference type="Proteomes" id="UP000046392"/>
    </source>
</evidence>
<dbReference type="Proteomes" id="UP000046392">
    <property type="component" value="Unplaced"/>
</dbReference>
<protein>
    <submittedName>
        <fullName evidence="3">Uncharacterized protein</fullName>
    </submittedName>
</protein>
<proteinExistence type="predicted"/>
<name>A0A0N5B5B0_STREA</name>
<keyword evidence="2" id="KW-1185">Reference proteome</keyword>
<evidence type="ECO:0000313" key="3">
    <source>
        <dbReference type="WBParaSite" id="SPAL_0000125500.1"/>
    </source>
</evidence>
<organism evidence="2 3">
    <name type="scientific">Strongyloides papillosus</name>
    <name type="common">Intestinal threadworm</name>
    <dbReference type="NCBI Taxonomy" id="174720"/>
    <lineage>
        <taxon>Eukaryota</taxon>
        <taxon>Metazoa</taxon>
        <taxon>Ecdysozoa</taxon>
        <taxon>Nematoda</taxon>
        <taxon>Chromadorea</taxon>
        <taxon>Rhabditida</taxon>
        <taxon>Tylenchina</taxon>
        <taxon>Panagrolaimomorpha</taxon>
        <taxon>Strongyloidoidea</taxon>
        <taxon>Strongyloididae</taxon>
        <taxon>Strongyloides</taxon>
    </lineage>
</organism>
<accession>A0A0N5B5B0</accession>
<evidence type="ECO:0000256" key="1">
    <source>
        <dbReference type="SAM" id="SignalP"/>
    </source>
</evidence>
<sequence>MILILIFYATITILTLFSPTFGCANRNDRGRGNDKCPEKKENAASAKKQKVLQDIIPMEKNKPKRKCRRYKTNKFHIRKNGSVKELATGTSNYFLPSSLNSIPIKMREERTLYGLKDTVAFGNIKRYQQVFKGEGHEEEENKHGVFTIVSRDYDDEKPNITIVPFREKTSKYHEDNNVIAFIHRKRKIYGVNTFNK</sequence>
<dbReference type="AlphaFoldDB" id="A0A0N5B5B0"/>
<feature type="chain" id="PRO_5005893759" evidence="1">
    <location>
        <begin position="23"/>
        <end position="196"/>
    </location>
</feature>
<feature type="signal peptide" evidence="1">
    <location>
        <begin position="1"/>
        <end position="22"/>
    </location>
</feature>
<keyword evidence="1" id="KW-0732">Signal</keyword>
<dbReference type="WBParaSite" id="SPAL_0000125500.1">
    <property type="protein sequence ID" value="SPAL_0000125500.1"/>
    <property type="gene ID" value="SPAL_0000125500"/>
</dbReference>
<reference evidence="3" key="1">
    <citation type="submission" date="2017-02" db="UniProtKB">
        <authorList>
            <consortium name="WormBaseParasite"/>
        </authorList>
    </citation>
    <scope>IDENTIFICATION</scope>
</reference>